<evidence type="ECO:0000256" key="1">
    <source>
        <dbReference type="SAM" id="MobiDB-lite"/>
    </source>
</evidence>
<accession>A0A7S3ZFR7</accession>
<dbReference type="Gene3D" id="3.30.310.80">
    <property type="entry name" value="Kinase associated domain 1, KA1"/>
    <property type="match status" value="1"/>
</dbReference>
<feature type="region of interest" description="Disordered" evidence="1">
    <location>
        <begin position="1"/>
        <end position="24"/>
    </location>
</feature>
<gene>
    <name evidence="3" type="ORF">LGLO00237_LOCUS33647</name>
</gene>
<sequence>MEVKDSDGAPDRKEPPLIEGFRPLGSRFGLDTKADKKVAVPQLPKHGMREVQRAFSETSLRDVRNPTIMRDISMPFSQGSIYDGQAGVYGQSSVYRNTVFRSVSLGPGFTDPRIDESIIPKPEVQSFRAMHLKAAPPPEPPGGYLEKSTTFHTSIDPQVAMHHIGQILKELDVDFTEKPEKYKYKCEAFSKGSRIPFWIQIFSHESKYAVEMQRRSGDCIEFSRIYNSFMRKCSQCGICSMDLCPSFRAPDVQEGMCFEMDDDQLETTLKPLLEMAGSEYLDMKSSAISAFCELSSGKSVVDWTARNIDDYIKLFEDLLKSKAREPLWAAVSTIANLSTRKDLCEKFNKSSCVSSLVQMTQIDSAHVVREACKALKNIATFCKKMKPISFVVRLNFLHTVGKNATVSVNDIRPLLKSKDARVRQHAEALREMLYV</sequence>
<reference evidence="3" key="1">
    <citation type="submission" date="2021-01" db="EMBL/GenBank/DDBJ databases">
        <authorList>
            <person name="Corre E."/>
            <person name="Pelletier E."/>
            <person name="Niang G."/>
            <person name="Scheremetjew M."/>
            <person name="Finn R."/>
            <person name="Kale V."/>
            <person name="Holt S."/>
            <person name="Cochrane G."/>
            <person name="Meng A."/>
            <person name="Brown T."/>
            <person name="Cohen L."/>
        </authorList>
    </citation>
    <scope>NUCLEOTIDE SEQUENCE</scope>
    <source>
        <strain evidence="3">CCCM811</strain>
    </source>
</reference>
<dbReference type="AlphaFoldDB" id="A0A7S3ZFR7"/>
<dbReference type="Gene3D" id="1.25.10.10">
    <property type="entry name" value="Leucine-rich Repeat Variant"/>
    <property type="match status" value="1"/>
</dbReference>
<feature type="domain" description="4Fe-4S ferredoxin-type" evidence="2">
    <location>
        <begin position="222"/>
        <end position="255"/>
    </location>
</feature>
<name>A0A7S3ZFR7_9EUKA</name>
<feature type="compositionally biased region" description="Basic and acidic residues" evidence="1">
    <location>
        <begin position="1"/>
        <end position="16"/>
    </location>
</feature>
<dbReference type="EMBL" id="HBIV01048428">
    <property type="protein sequence ID" value="CAE0681859.1"/>
    <property type="molecule type" value="Transcribed_RNA"/>
</dbReference>
<evidence type="ECO:0000259" key="2">
    <source>
        <dbReference type="PROSITE" id="PS51379"/>
    </source>
</evidence>
<dbReference type="SUPFAM" id="SSF48371">
    <property type="entry name" value="ARM repeat"/>
    <property type="match status" value="1"/>
</dbReference>
<evidence type="ECO:0000313" key="3">
    <source>
        <dbReference type="EMBL" id="CAE0681859.1"/>
    </source>
</evidence>
<protein>
    <recommendedName>
        <fullName evidence="2">4Fe-4S ferredoxin-type domain-containing protein</fullName>
    </recommendedName>
</protein>
<proteinExistence type="predicted"/>
<dbReference type="PROSITE" id="PS51379">
    <property type="entry name" value="4FE4S_FER_2"/>
    <property type="match status" value="1"/>
</dbReference>
<dbReference type="InterPro" id="IPR011989">
    <property type="entry name" value="ARM-like"/>
</dbReference>
<organism evidence="3">
    <name type="scientific">Lotharella globosa</name>
    <dbReference type="NCBI Taxonomy" id="91324"/>
    <lineage>
        <taxon>Eukaryota</taxon>
        <taxon>Sar</taxon>
        <taxon>Rhizaria</taxon>
        <taxon>Cercozoa</taxon>
        <taxon>Chlorarachniophyceae</taxon>
        <taxon>Lotharella</taxon>
    </lineage>
</organism>
<dbReference type="InterPro" id="IPR017896">
    <property type="entry name" value="4Fe4S_Fe-S-bd"/>
</dbReference>
<dbReference type="InterPro" id="IPR016024">
    <property type="entry name" value="ARM-type_fold"/>
</dbReference>